<evidence type="ECO:0000256" key="8">
    <source>
        <dbReference type="ARBA" id="ARBA00022840"/>
    </source>
</evidence>
<organism evidence="14 15">
    <name type="scientific">Rubrobacter tropicus</name>
    <dbReference type="NCBI Taxonomy" id="2653851"/>
    <lineage>
        <taxon>Bacteria</taxon>
        <taxon>Bacillati</taxon>
        <taxon>Actinomycetota</taxon>
        <taxon>Rubrobacteria</taxon>
        <taxon>Rubrobacterales</taxon>
        <taxon>Rubrobacteraceae</taxon>
        <taxon>Rubrobacter</taxon>
    </lineage>
</organism>
<dbReference type="GO" id="GO:0006227">
    <property type="term" value="P:dUDP biosynthetic process"/>
    <property type="evidence" value="ECO:0007669"/>
    <property type="project" value="TreeGrafter"/>
</dbReference>
<evidence type="ECO:0000256" key="4">
    <source>
        <dbReference type="ARBA" id="ARBA00022679"/>
    </source>
</evidence>
<comment type="function">
    <text evidence="10 11">Phosphorylation of dTMP to form dTDP in both de novo and salvage pathways of dTTP synthesis.</text>
</comment>
<dbReference type="HAMAP" id="MF_00165">
    <property type="entry name" value="Thymidylate_kinase"/>
    <property type="match status" value="1"/>
</dbReference>
<dbReference type="KEGG" id="rub:GBA63_12490"/>
<evidence type="ECO:0000256" key="5">
    <source>
        <dbReference type="ARBA" id="ARBA00022727"/>
    </source>
</evidence>
<keyword evidence="6 11" id="KW-0547">Nucleotide-binding</keyword>
<dbReference type="InterPro" id="IPR027417">
    <property type="entry name" value="P-loop_NTPase"/>
</dbReference>
<dbReference type="PANTHER" id="PTHR10344:SF4">
    <property type="entry name" value="UMP-CMP KINASE 2, MITOCHONDRIAL"/>
    <property type="match status" value="1"/>
</dbReference>
<comment type="caution">
    <text evidence="11">Lacks conserved residue(s) required for the propagation of feature annotation.</text>
</comment>
<evidence type="ECO:0000256" key="10">
    <source>
        <dbReference type="ARBA" id="ARBA00057735"/>
    </source>
</evidence>
<keyword evidence="5 11" id="KW-0545">Nucleotide biosynthesis</keyword>
<keyword evidence="7 11" id="KW-0418">Kinase</keyword>
<reference evidence="14 15" key="1">
    <citation type="submission" date="2019-10" db="EMBL/GenBank/DDBJ databases">
        <title>Rubrobacter sp nov SCSIO 52090 isolated from a deep-sea sediment in the South China Sea.</title>
        <authorList>
            <person name="Chen R.W."/>
        </authorList>
    </citation>
    <scope>NUCLEOTIDE SEQUENCE [LARGE SCALE GENOMIC DNA]</scope>
    <source>
        <strain evidence="14 15">SCSIO 52909</strain>
    </source>
</reference>
<evidence type="ECO:0000256" key="9">
    <source>
        <dbReference type="ARBA" id="ARBA00048743"/>
    </source>
</evidence>
<dbReference type="Gene3D" id="3.40.50.300">
    <property type="entry name" value="P-loop containing nucleotide triphosphate hydrolases"/>
    <property type="match status" value="1"/>
</dbReference>
<evidence type="ECO:0000256" key="11">
    <source>
        <dbReference type="HAMAP-Rule" id="MF_00165"/>
    </source>
</evidence>
<dbReference type="EMBL" id="CP045119">
    <property type="protein sequence ID" value="QIN83363.1"/>
    <property type="molecule type" value="Genomic_DNA"/>
</dbReference>
<comment type="catalytic activity">
    <reaction evidence="9 11">
        <text>dTMP + ATP = dTDP + ADP</text>
        <dbReference type="Rhea" id="RHEA:13517"/>
        <dbReference type="ChEBI" id="CHEBI:30616"/>
        <dbReference type="ChEBI" id="CHEBI:58369"/>
        <dbReference type="ChEBI" id="CHEBI:63528"/>
        <dbReference type="ChEBI" id="CHEBI:456216"/>
        <dbReference type="EC" id="2.7.4.9"/>
    </reaction>
</comment>
<feature type="region of interest" description="Disordered" evidence="12">
    <location>
        <begin position="1"/>
        <end position="49"/>
    </location>
</feature>
<evidence type="ECO:0000256" key="3">
    <source>
        <dbReference type="ARBA" id="ARBA00017144"/>
    </source>
</evidence>
<evidence type="ECO:0000313" key="14">
    <source>
        <dbReference type="EMBL" id="QIN83363.1"/>
    </source>
</evidence>
<dbReference type="NCBIfam" id="TIGR00041">
    <property type="entry name" value="DTMP_kinase"/>
    <property type="match status" value="1"/>
</dbReference>
<evidence type="ECO:0000259" key="13">
    <source>
        <dbReference type="Pfam" id="PF02223"/>
    </source>
</evidence>
<accession>A0A6G8QAA1</accession>
<dbReference type="Pfam" id="PF02223">
    <property type="entry name" value="Thymidylate_kin"/>
    <property type="match status" value="1"/>
</dbReference>
<dbReference type="FunFam" id="3.40.50.300:FF:000225">
    <property type="entry name" value="Thymidylate kinase"/>
    <property type="match status" value="1"/>
</dbReference>
<dbReference type="PANTHER" id="PTHR10344">
    <property type="entry name" value="THYMIDYLATE KINASE"/>
    <property type="match status" value="1"/>
</dbReference>
<feature type="compositionally biased region" description="Basic residues" evidence="12">
    <location>
        <begin position="1"/>
        <end position="12"/>
    </location>
</feature>
<dbReference type="Proteomes" id="UP000501452">
    <property type="component" value="Chromosome"/>
</dbReference>
<keyword evidence="15" id="KW-1185">Reference proteome</keyword>
<keyword evidence="4 11" id="KW-0808">Transferase</keyword>
<dbReference type="PROSITE" id="PS01331">
    <property type="entry name" value="THYMIDYLATE_KINASE"/>
    <property type="match status" value="1"/>
</dbReference>
<dbReference type="CDD" id="cd01672">
    <property type="entry name" value="TMPK"/>
    <property type="match status" value="1"/>
</dbReference>
<evidence type="ECO:0000313" key="15">
    <source>
        <dbReference type="Proteomes" id="UP000501452"/>
    </source>
</evidence>
<dbReference type="InterPro" id="IPR018094">
    <property type="entry name" value="Thymidylate_kinase"/>
</dbReference>
<name>A0A6G8QAA1_9ACTN</name>
<dbReference type="GO" id="GO:0006233">
    <property type="term" value="P:dTDP biosynthetic process"/>
    <property type="evidence" value="ECO:0007669"/>
    <property type="project" value="InterPro"/>
</dbReference>
<dbReference type="InterPro" id="IPR039430">
    <property type="entry name" value="Thymidylate_kin-like_dom"/>
</dbReference>
<feature type="domain" description="Thymidylate kinase-like" evidence="13">
    <location>
        <begin position="61"/>
        <end position="248"/>
    </location>
</feature>
<gene>
    <name evidence="11 14" type="primary">tmk</name>
    <name evidence="14" type="ORF">GBA63_12490</name>
</gene>
<evidence type="ECO:0000256" key="7">
    <source>
        <dbReference type="ARBA" id="ARBA00022777"/>
    </source>
</evidence>
<dbReference type="GO" id="GO:0006235">
    <property type="term" value="P:dTTP biosynthetic process"/>
    <property type="evidence" value="ECO:0007669"/>
    <property type="project" value="UniProtKB-UniRule"/>
</dbReference>
<keyword evidence="8 11" id="KW-0067">ATP-binding</keyword>
<dbReference type="SUPFAM" id="SSF52540">
    <property type="entry name" value="P-loop containing nucleoside triphosphate hydrolases"/>
    <property type="match status" value="1"/>
</dbReference>
<dbReference type="EC" id="2.7.4.9" evidence="2 11"/>
<dbReference type="GO" id="GO:0005829">
    <property type="term" value="C:cytosol"/>
    <property type="evidence" value="ECO:0007669"/>
    <property type="project" value="TreeGrafter"/>
</dbReference>
<evidence type="ECO:0000256" key="6">
    <source>
        <dbReference type="ARBA" id="ARBA00022741"/>
    </source>
</evidence>
<feature type="compositionally biased region" description="Low complexity" evidence="12">
    <location>
        <begin position="16"/>
        <end position="32"/>
    </location>
</feature>
<proteinExistence type="inferred from homology"/>
<protein>
    <recommendedName>
        <fullName evidence="3 11">Thymidylate kinase</fullName>
        <ecNumber evidence="2 11">2.7.4.9</ecNumber>
    </recommendedName>
    <alternativeName>
        <fullName evidence="11">dTMP kinase</fullName>
    </alternativeName>
</protein>
<comment type="similarity">
    <text evidence="1 11">Belongs to the thymidylate kinase family.</text>
</comment>
<evidence type="ECO:0000256" key="12">
    <source>
        <dbReference type="SAM" id="MobiDB-lite"/>
    </source>
</evidence>
<dbReference type="GO" id="GO:0005524">
    <property type="term" value="F:ATP binding"/>
    <property type="evidence" value="ECO:0007669"/>
    <property type="project" value="UniProtKB-UniRule"/>
</dbReference>
<dbReference type="InterPro" id="IPR018095">
    <property type="entry name" value="Thymidylate_kin_CS"/>
</dbReference>
<dbReference type="GO" id="GO:0004798">
    <property type="term" value="F:dTMP kinase activity"/>
    <property type="evidence" value="ECO:0007669"/>
    <property type="project" value="UniProtKB-UniRule"/>
</dbReference>
<evidence type="ECO:0000256" key="1">
    <source>
        <dbReference type="ARBA" id="ARBA00009776"/>
    </source>
</evidence>
<evidence type="ECO:0000256" key="2">
    <source>
        <dbReference type="ARBA" id="ARBA00012980"/>
    </source>
</evidence>
<dbReference type="AlphaFoldDB" id="A0A6G8QAA1"/>
<sequence length="264" mass="29046">MARRGAVARRGHARGEPPAARPLRGPRLGGRAPRPPSGRGVGRTAARPPRDVPARGLFFTIEGLDFSGKTTLVRALKDSLAGTGTHFTREPGGTPVAERIRDIVLDPEAEMDAWTEAYLYAAARADHARGEVLPRLERGEDVVCERYLDSSLAYQGFGRGLGLEAVRGLNAYAVGAVIPDKTFYLRLRSGERERRARELGAALDRIEVVGADFMRRVEEGFEELARQEPERIVVLDASRSPGEMAEKIVGEMRQLQYTRDQEAT</sequence>